<dbReference type="PROSITE" id="PS01094">
    <property type="entry name" value="UPF0076"/>
    <property type="match status" value="1"/>
</dbReference>
<evidence type="ECO:0000256" key="1">
    <source>
        <dbReference type="ARBA" id="ARBA00010552"/>
    </source>
</evidence>
<dbReference type="EMBL" id="CP059693">
    <property type="protein sequence ID" value="WDE14687.1"/>
    <property type="molecule type" value="Genomic_DNA"/>
</dbReference>
<protein>
    <submittedName>
        <fullName evidence="2">Uncharacterized protein</fullName>
    </submittedName>
</protein>
<dbReference type="Pfam" id="PF01042">
    <property type="entry name" value="Ribonuc_L-PSP"/>
    <property type="match status" value="1"/>
</dbReference>
<dbReference type="CDD" id="cd00448">
    <property type="entry name" value="YjgF_YER057c_UK114_family"/>
    <property type="match status" value="1"/>
</dbReference>
<evidence type="ECO:0000313" key="3">
    <source>
        <dbReference type="Proteomes" id="UP001215231"/>
    </source>
</evidence>
<dbReference type="SUPFAM" id="SSF55298">
    <property type="entry name" value="YjgF-like"/>
    <property type="match status" value="1"/>
</dbReference>
<accession>A0ABY7VLK4</accession>
<evidence type="ECO:0000313" key="2">
    <source>
        <dbReference type="EMBL" id="WDE14687.1"/>
    </source>
</evidence>
<dbReference type="PANTHER" id="PTHR11803:SF58">
    <property type="entry name" value="PROTEIN HMF1-RELATED"/>
    <property type="match status" value="1"/>
</dbReference>
<comment type="similarity">
    <text evidence="1">Belongs to the RutC family.</text>
</comment>
<dbReference type="InterPro" id="IPR035959">
    <property type="entry name" value="RutC-like_sf"/>
</dbReference>
<gene>
    <name evidence="2" type="ORF">H3N35_27170</name>
</gene>
<dbReference type="InterPro" id="IPR006175">
    <property type="entry name" value="YjgF/YER057c/UK114"/>
</dbReference>
<proteinExistence type="inferred from homology"/>
<dbReference type="Gene3D" id="3.30.1330.40">
    <property type="entry name" value="RutC-like"/>
    <property type="match status" value="1"/>
</dbReference>
<sequence length="149" mass="16155">MPCKGGVPVPAGHATIYTEKALAPGPNYCQARIVDLGGRREIYLAGQTGNDPVYSEVVEGGIRAETIQALENIKEILLAAGATFDHVVKVTVFMTHMDQDKAVFEEVFGSYFPNLKPARSLVEVSKLPLPGENPRVEIEVFALMALENV</sequence>
<organism evidence="2 3">
    <name type="scientific">Thalassomonas haliotis</name>
    <dbReference type="NCBI Taxonomy" id="485448"/>
    <lineage>
        <taxon>Bacteria</taxon>
        <taxon>Pseudomonadati</taxon>
        <taxon>Pseudomonadota</taxon>
        <taxon>Gammaproteobacteria</taxon>
        <taxon>Alteromonadales</taxon>
        <taxon>Colwelliaceae</taxon>
        <taxon>Thalassomonas</taxon>
    </lineage>
</organism>
<reference evidence="2 3" key="1">
    <citation type="journal article" date="2022" name="Mar. Drugs">
        <title>Bioassay-Guided Fractionation Leads to the Detection of Cholic Acid Generated by the Rare Thalassomonas sp.</title>
        <authorList>
            <person name="Pheiffer F."/>
            <person name="Schneider Y.K."/>
            <person name="Hansen E.H."/>
            <person name="Andersen J.H."/>
            <person name="Isaksson J."/>
            <person name="Busche T."/>
            <person name="R C."/>
            <person name="Kalinowski J."/>
            <person name="Zyl L.V."/>
            <person name="Trindade M."/>
        </authorList>
    </citation>
    <scope>NUCLEOTIDE SEQUENCE [LARGE SCALE GENOMIC DNA]</scope>
    <source>
        <strain evidence="2 3">A5K-61T</strain>
    </source>
</reference>
<dbReference type="Proteomes" id="UP001215231">
    <property type="component" value="Chromosome"/>
</dbReference>
<dbReference type="PANTHER" id="PTHR11803">
    <property type="entry name" value="2-IMINOBUTANOATE/2-IMINOPROPANOATE DEAMINASE RIDA"/>
    <property type="match status" value="1"/>
</dbReference>
<name>A0ABY7VLK4_9GAMM</name>
<keyword evidence="3" id="KW-1185">Reference proteome</keyword>
<dbReference type="InterPro" id="IPR019897">
    <property type="entry name" value="RidA_CS"/>
</dbReference>